<organism evidence="1 2">
    <name type="scientific">Junco hyemalis</name>
    <name type="common">Dark-eyed junco</name>
    <dbReference type="NCBI Taxonomy" id="40217"/>
    <lineage>
        <taxon>Eukaryota</taxon>
        <taxon>Metazoa</taxon>
        <taxon>Chordata</taxon>
        <taxon>Craniata</taxon>
        <taxon>Vertebrata</taxon>
        <taxon>Euteleostomi</taxon>
        <taxon>Archelosauria</taxon>
        <taxon>Archosauria</taxon>
        <taxon>Dinosauria</taxon>
        <taxon>Saurischia</taxon>
        <taxon>Theropoda</taxon>
        <taxon>Coelurosauria</taxon>
        <taxon>Aves</taxon>
        <taxon>Neognathae</taxon>
        <taxon>Neoaves</taxon>
        <taxon>Telluraves</taxon>
        <taxon>Australaves</taxon>
        <taxon>Passeriformes</taxon>
        <taxon>Passerellidae</taxon>
        <taxon>Junco</taxon>
    </lineage>
</organism>
<protein>
    <submittedName>
        <fullName evidence="1">Uncharacterized protein</fullName>
    </submittedName>
</protein>
<accession>A0A8C5NPL0</accession>
<keyword evidence="2" id="KW-1185">Reference proteome</keyword>
<name>A0A8C5NPL0_JUNHY</name>
<evidence type="ECO:0000313" key="2">
    <source>
        <dbReference type="Proteomes" id="UP000694408"/>
    </source>
</evidence>
<dbReference type="Ensembl" id="ENSJHYT00000017340.1">
    <property type="protein sequence ID" value="ENSJHYP00000014339.1"/>
    <property type="gene ID" value="ENSJHYG00000011102.1"/>
</dbReference>
<proteinExistence type="predicted"/>
<dbReference type="AlphaFoldDB" id="A0A8C5NPL0"/>
<dbReference type="Proteomes" id="UP000694408">
    <property type="component" value="Unplaced"/>
</dbReference>
<reference evidence="1" key="1">
    <citation type="submission" date="2025-08" db="UniProtKB">
        <authorList>
            <consortium name="Ensembl"/>
        </authorList>
    </citation>
    <scope>IDENTIFICATION</scope>
</reference>
<sequence length="160" mass="17719">MFPDTWARLLPCGCWKHWLRGWVCFSPRPWIQWMGIGSGFTLPSARVMRQTNMQVCGKIAKAAFFPTGQNQLQRLQDCSALPSVPSKIPYQSCCSESPGLPPAAALITDDLPWQRQEQALWSTFQDSLPFPEGKGAACSSAVLLLLLTTVSPWPSPAVLR</sequence>
<reference evidence="1" key="2">
    <citation type="submission" date="2025-09" db="UniProtKB">
        <authorList>
            <consortium name="Ensembl"/>
        </authorList>
    </citation>
    <scope>IDENTIFICATION</scope>
</reference>
<evidence type="ECO:0000313" key="1">
    <source>
        <dbReference type="Ensembl" id="ENSJHYP00000014339.1"/>
    </source>
</evidence>